<accession>A0A6H9WQT2</accession>
<gene>
    <name evidence="2" type="ORF">F8O04_12155</name>
</gene>
<evidence type="ECO:0000313" key="2">
    <source>
        <dbReference type="EMBL" id="KAB1648431.1"/>
    </source>
</evidence>
<sequence>MAPSWGRQYNGKPRSSATISTERWTAEDARDLLEPFYVSLVPHWDGQPVCYAPVVKTSKAGADLVQLDCEDILTLADDRFTHFVQDYGQAPFTITNRSPTGALLRVIRHAVSGYADPRRNLPLSGGGTETSGSVSRSIPQHELQTIGSIIRELQDSEGAPSVELQPILEADGSIGLRPTFGPQPIASVVAEYIVPAGREVVSWSWQIDAVKQITGVVVAGEGSGQDMLTGRLAHVSPSYRGPYRHTTIPMKLVSNQAQLNQHARAYRDAHDKPTTQFSLTVRIGQITPTVRLGSVIRVYPIGEKLLEQRWYQCVVIGVSGDGTKNVHLELQEAR</sequence>
<name>A0A6H9WQT2_9MICO</name>
<dbReference type="RefSeq" id="WP_158029626.1">
    <property type="nucleotide sequence ID" value="NZ_BMHG01000001.1"/>
</dbReference>
<proteinExistence type="predicted"/>
<evidence type="ECO:0000256" key="1">
    <source>
        <dbReference type="SAM" id="MobiDB-lite"/>
    </source>
</evidence>
<dbReference type="AlphaFoldDB" id="A0A6H9WQT2"/>
<feature type="region of interest" description="Disordered" evidence="1">
    <location>
        <begin position="118"/>
        <end position="138"/>
    </location>
</feature>
<protein>
    <recommendedName>
        <fullName evidence="4">Phage tail protein</fullName>
    </recommendedName>
</protein>
<reference evidence="2 3" key="1">
    <citation type="submission" date="2019-09" db="EMBL/GenBank/DDBJ databases">
        <title>Phylogeny of genus Pseudoclavibacter and closely related genus.</title>
        <authorList>
            <person name="Li Y."/>
        </authorList>
    </citation>
    <scope>NUCLEOTIDE SEQUENCE [LARGE SCALE GENOMIC DNA]</scope>
    <source>
        <strain evidence="2 3">EGI 60007</strain>
    </source>
</reference>
<comment type="caution">
    <text evidence="2">The sequence shown here is derived from an EMBL/GenBank/DDBJ whole genome shotgun (WGS) entry which is preliminary data.</text>
</comment>
<keyword evidence="3" id="KW-1185">Reference proteome</keyword>
<organism evidence="2 3">
    <name type="scientific">Pseudoclavibacter endophyticus</name>
    <dbReference type="NCBI Taxonomy" id="1778590"/>
    <lineage>
        <taxon>Bacteria</taxon>
        <taxon>Bacillati</taxon>
        <taxon>Actinomycetota</taxon>
        <taxon>Actinomycetes</taxon>
        <taxon>Micrococcales</taxon>
        <taxon>Microbacteriaceae</taxon>
        <taxon>Pseudoclavibacter</taxon>
    </lineage>
</organism>
<dbReference type="EMBL" id="WBJY01000002">
    <property type="protein sequence ID" value="KAB1648431.1"/>
    <property type="molecule type" value="Genomic_DNA"/>
</dbReference>
<evidence type="ECO:0008006" key="4">
    <source>
        <dbReference type="Google" id="ProtNLM"/>
    </source>
</evidence>
<evidence type="ECO:0000313" key="3">
    <source>
        <dbReference type="Proteomes" id="UP000431744"/>
    </source>
</evidence>
<feature type="region of interest" description="Disordered" evidence="1">
    <location>
        <begin position="1"/>
        <end position="20"/>
    </location>
</feature>
<dbReference type="Proteomes" id="UP000431744">
    <property type="component" value="Unassembled WGS sequence"/>
</dbReference>